<dbReference type="EMBL" id="GGFK01014298">
    <property type="protein sequence ID" value="MBW47619.1"/>
    <property type="molecule type" value="Transcribed_RNA"/>
</dbReference>
<feature type="chain" id="PRO_5014656351" evidence="1">
    <location>
        <begin position="17"/>
        <end position="178"/>
    </location>
</feature>
<organism evidence="2">
    <name type="scientific">Anopheles triannulatus</name>
    <dbReference type="NCBI Taxonomy" id="58253"/>
    <lineage>
        <taxon>Eukaryota</taxon>
        <taxon>Metazoa</taxon>
        <taxon>Ecdysozoa</taxon>
        <taxon>Arthropoda</taxon>
        <taxon>Hexapoda</taxon>
        <taxon>Insecta</taxon>
        <taxon>Pterygota</taxon>
        <taxon>Neoptera</taxon>
        <taxon>Endopterygota</taxon>
        <taxon>Diptera</taxon>
        <taxon>Nematocera</taxon>
        <taxon>Culicoidea</taxon>
        <taxon>Culicidae</taxon>
        <taxon>Anophelinae</taxon>
        <taxon>Anopheles</taxon>
    </lineage>
</organism>
<proteinExistence type="predicted"/>
<protein>
    <submittedName>
        <fullName evidence="2">Putative secreted protein</fullName>
    </submittedName>
</protein>
<accession>A0A2M4B3K1</accession>
<name>A0A2M4B3K1_9DIPT</name>
<evidence type="ECO:0000313" key="2">
    <source>
        <dbReference type="EMBL" id="MBW47619.1"/>
    </source>
</evidence>
<reference evidence="2" key="1">
    <citation type="submission" date="2018-01" db="EMBL/GenBank/DDBJ databases">
        <title>An insight into the sialome of Amazonian anophelines.</title>
        <authorList>
            <person name="Ribeiro J.M."/>
            <person name="Scarpassa V."/>
            <person name="Calvo E."/>
        </authorList>
    </citation>
    <scope>NUCLEOTIDE SEQUENCE</scope>
    <source>
        <tissue evidence="2">Salivary glands</tissue>
    </source>
</reference>
<keyword evidence="1" id="KW-0732">Signal</keyword>
<sequence>MSFRMLFSLLESLVEATSTSPAPNFPSFFSGSAVTEPLLDAELDVDEDDAEELAVDELLTLSILRLVGAGSELPATSSPEPSPIPKPGTPCLLVATSSFGNGSSSFSQNPSLLTLERFPASPGATETASPAPGVPAPGPVATLMAACCSRSGTLSLLLLLLLLLEEAKVARSRCPRRG</sequence>
<dbReference type="AlphaFoldDB" id="A0A2M4B3K1"/>
<evidence type="ECO:0000256" key="1">
    <source>
        <dbReference type="SAM" id="SignalP"/>
    </source>
</evidence>
<feature type="signal peptide" evidence="1">
    <location>
        <begin position="1"/>
        <end position="16"/>
    </location>
</feature>